<organism evidence="7 8">
    <name type="scientific">Cymbomonas tetramitiformis</name>
    <dbReference type="NCBI Taxonomy" id="36881"/>
    <lineage>
        <taxon>Eukaryota</taxon>
        <taxon>Viridiplantae</taxon>
        <taxon>Chlorophyta</taxon>
        <taxon>Pyramimonadophyceae</taxon>
        <taxon>Pyramimonadales</taxon>
        <taxon>Pyramimonadaceae</taxon>
        <taxon>Cymbomonas</taxon>
    </lineage>
</organism>
<feature type="compositionally biased region" description="Polar residues" evidence="3">
    <location>
        <begin position="1529"/>
        <end position="1542"/>
    </location>
</feature>
<dbReference type="PROSITE" id="PS50157">
    <property type="entry name" value="ZINC_FINGER_C2H2_2"/>
    <property type="match status" value="1"/>
</dbReference>
<dbReference type="SUPFAM" id="SSF48371">
    <property type="entry name" value="ARM repeat"/>
    <property type="match status" value="1"/>
</dbReference>
<dbReference type="Gene3D" id="1.10.287.110">
    <property type="entry name" value="DnaJ domain"/>
    <property type="match status" value="1"/>
</dbReference>
<dbReference type="Gene3D" id="1.20.5.190">
    <property type="match status" value="1"/>
</dbReference>
<feature type="compositionally biased region" description="Gly residues" evidence="3">
    <location>
        <begin position="1728"/>
        <end position="1737"/>
    </location>
</feature>
<sequence>MLLWWMAHSVAPITALAAHLPGPDPDPRRRRGVVLRRPYLALRQATLVLQATRRFRSAWRRYNWAVRRMQALRRCGVAIRACVARAPPSASRRCARPPPRRCSRMAALRCMQRARRGAVAEWLRRRRHAAAVRIQRHWRGVLGRAEARHWSDVREFVIAQRRAAAALIQRWERGRADRARCHARTMAIVRLQSALRGREGRRQARDERARQHRHLHAAATVIQKWLRGHSAREHFKVLRVRKDRAATAIQAFMRGIRGRAEMGPRKAQRAARRIQRNIRVALARWHAQDIVHASLQLRSGMAALGPALHTMGGTNNPQAVVAALADAAEIAANATAKRYDAEARDSVAATGSIGLLVQLLQAALGLPRERPEGLRAAEAAALTLCHLARTKNLRLAIHAAGASAPLVAAVRSGRSATLTKNAVKALFNVATLEETRQAMRAAGCTPVLVPHLRHAHRFMGPKDDPHCEEVAIRLFASMCECGEAELEAVQQSALIAGAVEALVQAVGLSAAHLSAGHACRAAVKLLGHTAVKEQWRQAGGIKGLVELLVGASVAGWSGGGWKRRRVLLKNVLGALGQATASCPANQEALNAAEGCSLLLYVLQELLGGEEPVKLRDPGLVSEANLVLRHLAMDAPALQDALAEAGAVPLLLHGMRAAEPEALAAAAAAAKPTETQSLQQERDAAAARMRRVARTALAALGPLLGSAAARREARASDVLPILLDTFRRMQRETDKAGMRAAAVAVKAMVEESVEEFETVEAAGMMPAVIKVLGKALGAPVRPVASWWKGLAKSALDLAGKVYLDGRVLERRRRHQQAVADRVRAEKTRLETVADARNEAERTKRAAEDTAAEAQIAAMAELRRVARAKCVEVDTRAAAREMARMGRLRAEAQVQAARLGPVWAARRLLRQERLAALERGRRRERVAASAPMIAAAREGAHGAAAAMAERAAARQRDEAEAPRRELERRQRWEARYRQRERERFVALAARYRARVTLTVDPKAHVFVDLREGRVPDFRVTLDVRERTAMEVVEKPGGMPEAKMVTWHHVAVTLQAGEAPWVLVHATPDPQARVFVDIHLEREPPVPAPTPAPVCAADEQAPGRVDGGDDGDEEVEGAQAVPSELAEQREEGGSPSKLQEAREGEEGDAGSGSFEEVNEVRLGETEEARGEEPGVESGFKNLNEHDRNAPAAGGDADGGEAAKPVEGAAATHEEVMESVEACGAEEAPGSRHRAPIPEPEATISERGVGADVASGRMGASGCDPAPAPPAAAAAAAGHAVGGAEHMPRPRKAPDLGAFGPIFTAEVSHRPPPEDGAPPRGMGEPAGGLNQEEASSAAPWHTAEAPAGQAHSGRATAAKPGAAPSAYEVLEEWMESADYDVGAAEEDRTAQQHAAAREGDAAEGVAAGQWSSDTGAEAPRPTPPAKPRANPSRTPLAHKHIPKPHIRISSPPLNAGMERLDNSRPSTNQYTRYPSKPMPAEEIPATGPVPEEVSMYDVDDVDMAAEMDPEEVPEEVPEDPPLPEASDSPVGRSASSYSHTKASNPSHWREPVARFPLRQPSSSPNGNSPGPSPQKTSPTPSSFGPASPTSPPAAATSGSPPEQASVPGGASPNTASKSRFYRRAGVGLASEPPPTCGRARPAPAPSQTPRYQSTRGSDGNSSMPASSTQSPPQAPGQPGNASSGSNGSNSPGGPGPGGAPGGAKSGGGNDGGGSGGGSDSGSDRARARDARAGGGAGGGASKGSSTAGRSDAGSARRGASSARKAEAESYTCPRCGQSFSHRIRMKLHWCSAPPASRQQAEPVKSSEREAAALKQQWDRFLRGAEEQEARRKAGEAAGGIQAAEEEADFDLAAVREQITEMIEKSTHGLDKVEYLSAFGIPVVGTDMKNLKGAYRRAAMRYHPDKNRGVGFEDRIFAEEAFKAITLKMGDLRG</sequence>
<feature type="compositionally biased region" description="Polar residues" evidence="3">
    <location>
        <begin position="1641"/>
        <end position="1655"/>
    </location>
</feature>
<dbReference type="EMBL" id="LGRX02010374">
    <property type="protein sequence ID" value="KAK3270474.1"/>
    <property type="molecule type" value="Genomic_DNA"/>
</dbReference>
<keyword evidence="1" id="KW-0863">Zinc-finger</keyword>
<feature type="compositionally biased region" description="Polar residues" evidence="3">
    <location>
        <begin position="1459"/>
        <end position="1468"/>
    </location>
</feature>
<evidence type="ECO:0000256" key="3">
    <source>
        <dbReference type="SAM" id="MobiDB-lite"/>
    </source>
</evidence>
<keyword evidence="1" id="KW-0479">Metal-binding</keyword>
<feature type="compositionally biased region" description="Low complexity" evidence="3">
    <location>
        <begin position="1738"/>
        <end position="1758"/>
    </location>
</feature>
<proteinExistence type="predicted"/>
<feature type="region of interest" description="Disordered" evidence="3">
    <location>
        <begin position="1300"/>
        <end position="1360"/>
    </location>
</feature>
<feature type="compositionally biased region" description="Basic and acidic residues" evidence="3">
    <location>
        <begin position="1717"/>
        <end position="1727"/>
    </location>
</feature>
<feature type="compositionally biased region" description="Basic and acidic residues" evidence="3">
    <location>
        <begin position="1381"/>
        <end position="1396"/>
    </location>
</feature>
<dbReference type="SMART" id="SM00015">
    <property type="entry name" value="IQ"/>
    <property type="match status" value="5"/>
</dbReference>
<evidence type="ECO:0000256" key="4">
    <source>
        <dbReference type="SAM" id="SignalP"/>
    </source>
</evidence>
<gene>
    <name evidence="7" type="ORF">CYMTET_21130</name>
</gene>
<feature type="compositionally biased region" description="Low complexity" evidence="3">
    <location>
        <begin position="1556"/>
        <end position="1597"/>
    </location>
</feature>
<keyword evidence="8" id="KW-1185">Reference proteome</keyword>
<dbReference type="CDD" id="cd06257">
    <property type="entry name" value="DnaJ"/>
    <property type="match status" value="1"/>
</dbReference>
<feature type="coiled-coil region" evidence="2">
    <location>
        <begin position="828"/>
        <end position="855"/>
    </location>
</feature>
<name>A0AAE0G2R0_9CHLO</name>
<keyword evidence="2" id="KW-0175">Coiled coil</keyword>
<feature type="region of interest" description="Disordered" evidence="3">
    <location>
        <begin position="1080"/>
        <end position="1239"/>
    </location>
</feature>
<feature type="domain" description="J" evidence="5">
    <location>
        <begin position="1869"/>
        <end position="1929"/>
    </location>
</feature>
<protein>
    <submittedName>
        <fullName evidence="7">Copper transport protein ctr1</fullName>
    </submittedName>
</protein>
<dbReference type="SMART" id="SM00185">
    <property type="entry name" value="ARM"/>
    <property type="match status" value="4"/>
</dbReference>
<dbReference type="PROSITE" id="PS50096">
    <property type="entry name" value="IQ"/>
    <property type="match status" value="4"/>
</dbReference>
<dbReference type="Pfam" id="PF00612">
    <property type="entry name" value="IQ"/>
    <property type="match status" value="2"/>
</dbReference>
<dbReference type="InterPro" id="IPR036869">
    <property type="entry name" value="J_dom_sf"/>
</dbReference>
<keyword evidence="4" id="KW-0732">Signal</keyword>
<dbReference type="InterPro" id="IPR016024">
    <property type="entry name" value="ARM-type_fold"/>
</dbReference>
<dbReference type="PROSITE" id="PS50076">
    <property type="entry name" value="DNAJ_2"/>
    <property type="match status" value="1"/>
</dbReference>
<feature type="chain" id="PRO_5042048733" evidence="4">
    <location>
        <begin position="18"/>
        <end position="1929"/>
    </location>
</feature>
<feature type="compositionally biased region" description="Gly residues" evidence="3">
    <location>
        <begin position="1686"/>
        <end position="1715"/>
    </location>
</feature>
<feature type="compositionally biased region" description="Low complexity" evidence="3">
    <location>
        <begin position="1348"/>
        <end position="1360"/>
    </location>
</feature>
<dbReference type="Proteomes" id="UP001190700">
    <property type="component" value="Unassembled WGS sequence"/>
</dbReference>
<dbReference type="SUPFAM" id="SSF46565">
    <property type="entry name" value="Chaperone J-domain"/>
    <property type="match status" value="1"/>
</dbReference>
<evidence type="ECO:0000256" key="1">
    <source>
        <dbReference type="PROSITE-ProRule" id="PRU00042"/>
    </source>
</evidence>
<comment type="caution">
    <text evidence="7">The sequence shown here is derived from an EMBL/GenBank/DDBJ whole genome shotgun (WGS) entry which is preliminary data.</text>
</comment>
<evidence type="ECO:0000256" key="2">
    <source>
        <dbReference type="SAM" id="Coils"/>
    </source>
</evidence>
<feature type="region of interest" description="Disordered" evidence="3">
    <location>
        <begin position="1374"/>
        <end position="1767"/>
    </location>
</feature>
<dbReference type="PANTHER" id="PTHR46241:SF1">
    <property type="entry name" value="OUTER DYNEIN ARM-DOCKING COMPLEX SUBUNIT 2"/>
    <property type="match status" value="1"/>
</dbReference>
<reference evidence="7 8" key="1">
    <citation type="journal article" date="2015" name="Genome Biol. Evol.">
        <title>Comparative Genomics of a Bacterivorous Green Alga Reveals Evolutionary Causalities and Consequences of Phago-Mixotrophic Mode of Nutrition.</title>
        <authorList>
            <person name="Burns J.A."/>
            <person name="Paasch A."/>
            <person name="Narechania A."/>
            <person name="Kim E."/>
        </authorList>
    </citation>
    <scope>NUCLEOTIDE SEQUENCE [LARGE SCALE GENOMIC DNA]</scope>
    <source>
        <strain evidence="7 8">PLY_AMNH</strain>
    </source>
</reference>
<keyword evidence="1" id="KW-0862">Zinc</keyword>
<evidence type="ECO:0000259" key="6">
    <source>
        <dbReference type="PROSITE" id="PS50157"/>
    </source>
</evidence>
<feature type="domain" description="C2H2-type" evidence="6">
    <location>
        <begin position="1766"/>
        <end position="1784"/>
    </location>
</feature>
<dbReference type="InterPro" id="IPR000048">
    <property type="entry name" value="IQ_motif_EF-hand-BS"/>
</dbReference>
<evidence type="ECO:0000259" key="5">
    <source>
        <dbReference type="PROSITE" id="PS50076"/>
    </source>
</evidence>
<feature type="compositionally biased region" description="Low complexity" evidence="3">
    <location>
        <begin position="1656"/>
        <end position="1685"/>
    </location>
</feature>
<dbReference type="GO" id="GO:0008270">
    <property type="term" value="F:zinc ion binding"/>
    <property type="evidence" value="ECO:0007669"/>
    <property type="project" value="UniProtKB-KW"/>
</dbReference>
<dbReference type="InterPro" id="IPR011989">
    <property type="entry name" value="ARM-like"/>
</dbReference>
<feature type="compositionally biased region" description="Basic and acidic residues" evidence="3">
    <location>
        <begin position="1155"/>
        <end position="1169"/>
    </location>
</feature>
<feature type="signal peptide" evidence="4">
    <location>
        <begin position="1"/>
        <end position="17"/>
    </location>
</feature>
<feature type="compositionally biased region" description="Basic residues" evidence="3">
    <location>
        <begin position="1432"/>
        <end position="1442"/>
    </location>
</feature>
<dbReference type="Gene3D" id="1.25.10.10">
    <property type="entry name" value="Leucine-rich Repeat Variant"/>
    <property type="match status" value="1"/>
</dbReference>
<feature type="compositionally biased region" description="Acidic residues" evidence="3">
    <location>
        <begin position="1493"/>
        <end position="1514"/>
    </location>
</feature>
<evidence type="ECO:0000313" key="7">
    <source>
        <dbReference type="EMBL" id="KAK3270474.1"/>
    </source>
</evidence>
<evidence type="ECO:0000313" key="8">
    <source>
        <dbReference type="Proteomes" id="UP001190700"/>
    </source>
</evidence>
<dbReference type="InterPro" id="IPR000225">
    <property type="entry name" value="Armadillo"/>
</dbReference>
<dbReference type="PANTHER" id="PTHR46241">
    <property type="entry name" value="ARMADILLO REPEAT-CONTAINING PROTEIN 4 ARMC4"/>
    <property type="match status" value="1"/>
</dbReference>
<accession>A0AAE0G2R0</accession>
<feature type="compositionally biased region" description="Low complexity" evidence="3">
    <location>
        <begin position="1186"/>
        <end position="1199"/>
    </location>
</feature>
<dbReference type="InterPro" id="IPR013087">
    <property type="entry name" value="Znf_C2H2_type"/>
</dbReference>
<dbReference type="InterPro" id="IPR001623">
    <property type="entry name" value="DnaJ_domain"/>
</dbReference>